<dbReference type="PANTHER" id="PTHR42756">
    <property type="entry name" value="TRANSCRIPTIONAL REGULATOR, MARR"/>
    <property type="match status" value="1"/>
</dbReference>
<sequence>MNEQYIVYFISKTRQSMHQFIEVELKKEGLSDIIPSHGSILTVLFENKSPLTMKEIAKRIGKDKSTVTVLINHLLKQGYIEKITSAEDKRVSLIALTSAGKAIEKKYRDISKRVVETAYEGFEPNEKELFLKSLKQMNSNFINHSGRKLNED</sequence>
<dbReference type="PROSITE" id="PS50995">
    <property type="entry name" value="HTH_MARR_2"/>
    <property type="match status" value="1"/>
</dbReference>
<dbReference type="Pfam" id="PF12802">
    <property type="entry name" value="MarR_2"/>
    <property type="match status" value="1"/>
</dbReference>
<dbReference type="InterPro" id="IPR000835">
    <property type="entry name" value="HTH_MarR-typ"/>
</dbReference>
<gene>
    <name evidence="5" type="ORF">QE109_01205</name>
</gene>
<evidence type="ECO:0000259" key="4">
    <source>
        <dbReference type="PROSITE" id="PS50995"/>
    </source>
</evidence>
<organism evidence="5 6">
    <name type="scientific">Fusibacter bizertensis</name>
    <dbReference type="NCBI Taxonomy" id="1488331"/>
    <lineage>
        <taxon>Bacteria</taxon>
        <taxon>Bacillati</taxon>
        <taxon>Bacillota</taxon>
        <taxon>Clostridia</taxon>
        <taxon>Eubacteriales</taxon>
        <taxon>Eubacteriales Family XII. Incertae Sedis</taxon>
        <taxon>Fusibacter</taxon>
    </lineage>
</organism>
<dbReference type="Proteomes" id="UP001158045">
    <property type="component" value="Unassembled WGS sequence"/>
</dbReference>
<dbReference type="InterPro" id="IPR036390">
    <property type="entry name" value="WH_DNA-bd_sf"/>
</dbReference>
<evidence type="ECO:0000256" key="1">
    <source>
        <dbReference type="ARBA" id="ARBA00023015"/>
    </source>
</evidence>
<keyword evidence="6" id="KW-1185">Reference proteome</keyword>
<evidence type="ECO:0000256" key="2">
    <source>
        <dbReference type="ARBA" id="ARBA00023125"/>
    </source>
</evidence>
<keyword evidence="1" id="KW-0805">Transcription regulation</keyword>
<dbReference type="SMART" id="SM00347">
    <property type="entry name" value="HTH_MARR"/>
    <property type="match status" value="1"/>
</dbReference>
<evidence type="ECO:0000313" key="6">
    <source>
        <dbReference type="Proteomes" id="UP001158045"/>
    </source>
</evidence>
<dbReference type="InterPro" id="IPR036388">
    <property type="entry name" value="WH-like_DNA-bd_sf"/>
</dbReference>
<dbReference type="Gene3D" id="1.10.10.10">
    <property type="entry name" value="Winged helix-like DNA-binding domain superfamily/Winged helix DNA-binding domain"/>
    <property type="match status" value="1"/>
</dbReference>
<evidence type="ECO:0000256" key="3">
    <source>
        <dbReference type="ARBA" id="ARBA00023163"/>
    </source>
</evidence>
<protein>
    <submittedName>
        <fullName evidence="5">MarR family transcriptional regulator</fullName>
    </submittedName>
</protein>
<proteinExistence type="predicted"/>
<dbReference type="SUPFAM" id="SSF46785">
    <property type="entry name" value="Winged helix' DNA-binding domain"/>
    <property type="match status" value="1"/>
</dbReference>
<keyword evidence="3" id="KW-0804">Transcription</keyword>
<name>A0ABT6N8J5_9FIRM</name>
<dbReference type="RefSeq" id="WP_281092538.1">
    <property type="nucleotide sequence ID" value="NZ_JARYZI010000001.1"/>
</dbReference>
<keyword evidence="2" id="KW-0238">DNA-binding</keyword>
<reference evidence="5 6" key="1">
    <citation type="submission" date="2023-04" db="EMBL/GenBank/DDBJ databases">
        <title>Fusibacter bizertensis strain WBS, isolated from littoral bottom sediments of the Arctic seas - biochemical and genomic analysis.</title>
        <authorList>
            <person name="Brioukhanov A.L."/>
        </authorList>
    </citation>
    <scope>NUCLEOTIDE SEQUENCE [LARGE SCALE GENOMIC DNA]</scope>
    <source>
        <strain evidence="5 6">WBS</strain>
    </source>
</reference>
<comment type="caution">
    <text evidence="5">The sequence shown here is derived from an EMBL/GenBank/DDBJ whole genome shotgun (WGS) entry which is preliminary data.</text>
</comment>
<evidence type="ECO:0000313" key="5">
    <source>
        <dbReference type="EMBL" id="MDH8676740.1"/>
    </source>
</evidence>
<dbReference type="EMBL" id="JARYZI010000001">
    <property type="protein sequence ID" value="MDH8676740.1"/>
    <property type="molecule type" value="Genomic_DNA"/>
</dbReference>
<feature type="domain" description="HTH marR-type" evidence="4">
    <location>
        <begin position="3"/>
        <end position="139"/>
    </location>
</feature>
<dbReference type="PANTHER" id="PTHR42756:SF1">
    <property type="entry name" value="TRANSCRIPTIONAL REPRESSOR OF EMRAB OPERON"/>
    <property type="match status" value="1"/>
</dbReference>
<accession>A0ABT6N8J5</accession>
<dbReference type="PRINTS" id="PR00598">
    <property type="entry name" value="HTHMARR"/>
</dbReference>